<feature type="transmembrane region" description="Helical" evidence="1">
    <location>
        <begin position="57"/>
        <end position="75"/>
    </location>
</feature>
<feature type="transmembrane region" description="Helical" evidence="1">
    <location>
        <begin position="127"/>
        <end position="156"/>
    </location>
</feature>
<evidence type="ECO:0000256" key="1">
    <source>
        <dbReference type="SAM" id="Phobius"/>
    </source>
</evidence>
<proteinExistence type="predicted"/>
<dbReference type="AlphaFoldDB" id="A0A843U7V9"/>
<evidence type="ECO:0000313" key="3">
    <source>
        <dbReference type="Proteomes" id="UP000652761"/>
    </source>
</evidence>
<keyword evidence="3" id="KW-1185">Reference proteome</keyword>
<keyword evidence="1" id="KW-1133">Transmembrane helix</keyword>
<reference evidence="2" key="1">
    <citation type="submission" date="2017-07" db="EMBL/GenBank/DDBJ databases">
        <title>Taro Niue Genome Assembly and Annotation.</title>
        <authorList>
            <person name="Atibalentja N."/>
            <person name="Keating K."/>
            <person name="Fields C.J."/>
        </authorList>
    </citation>
    <scope>NUCLEOTIDE SEQUENCE</scope>
    <source>
        <strain evidence="2">Niue_2</strain>
        <tissue evidence="2">Leaf</tissue>
    </source>
</reference>
<name>A0A843U7V9_COLES</name>
<feature type="transmembrane region" description="Helical" evidence="1">
    <location>
        <begin position="168"/>
        <end position="186"/>
    </location>
</feature>
<accession>A0A843U7V9</accession>
<keyword evidence="1" id="KW-0472">Membrane</keyword>
<keyword evidence="1" id="KW-0812">Transmembrane</keyword>
<dbReference type="Proteomes" id="UP000652761">
    <property type="component" value="Unassembled WGS sequence"/>
</dbReference>
<evidence type="ECO:0000313" key="2">
    <source>
        <dbReference type="EMBL" id="MQL81512.1"/>
    </source>
</evidence>
<organism evidence="2 3">
    <name type="scientific">Colocasia esculenta</name>
    <name type="common">Wild taro</name>
    <name type="synonym">Arum esculentum</name>
    <dbReference type="NCBI Taxonomy" id="4460"/>
    <lineage>
        <taxon>Eukaryota</taxon>
        <taxon>Viridiplantae</taxon>
        <taxon>Streptophyta</taxon>
        <taxon>Embryophyta</taxon>
        <taxon>Tracheophyta</taxon>
        <taxon>Spermatophyta</taxon>
        <taxon>Magnoliopsida</taxon>
        <taxon>Liliopsida</taxon>
        <taxon>Araceae</taxon>
        <taxon>Aroideae</taxon>
        <taxon>Colocasieae</taxon>
        <taxon>Colocasia</taxon>
    </lineage>
</organism>
<sequence>MVLLVASFPAWSECELQESGCCCCWVRVLRQRAWLSGSLVLRLDSSSACASMWRLRYIAWLPCVLVLFLRTVGCCPGEGSSQDCSGLVLPVVVLPQGSGMLLLHWLVRSSGFSRTAPWWFWWRFSQNQFVLLLLAAVFSLLAVCLAVCLGYVLVMFFQNSSWRFGWRFSPMLPCVVLAVATLSLYGDELSLLPIGLLPRRYRSRCRALGRASGRGAGHVVFLFVFEFLGCAGETSCVPVVGNNTQETVELFSFGRLKEEKLKPSSPSAARGDHTGAILILLGHR</sequence>
<comment type="caution">
    <text evidence="2">The sequence shown here is derived from an EMBL/GenBank/DDBJ whole genome shotgun (WGS) entry which is preliminary data.</text>
</comment>
<feature type="transmembrane region" description="Helical" evidence="1">
    <location>
        <begin position="87"/>
        <end position="107"/>
    </location>
</feature>
<protein>
    <submittedName>
        <fullName evidence="2">Uncharacterized protein</fullName>
    </submittedName>
</protein>
<dbReference type="EMBL" id="NMUH01000571">
    <property type="protein sequence ID" value="MQL81512.1"/>
    <property type="molecule type" value="Genomic_DNA"/>
</dbReference>
<gene>
    <name evidence="2" type="ORF">Taro_013974</name>
</gene>